<dbReference type="Pfam" id="PF14292">
    <property type="entry name" value="SusE"/>
    <property type="match status" value="1"/>
</dbReference>
<protein>
    <submittedName>
        <fullName evidence="3">Uncharacterized protein</fullName>
    </submittedName>
</protein>
<evidence type="ECO:0000259" key="1">
    <source>
        <dbReference type="Pfam" id="PF14292"/>
    </source>
</evidence>
<dbReference type="Gene3D" id="2.60.40.3620">
    <property type="match status" value="2"/>
</dbReference>
<dbReference type="InterPro" id="IPR032187">
    <property type="entry name" value="SusF/SusE-like_C"/>
</dbReference>
<feature type="domain" description="Outer membrane protein SusF/SusE-like C-terminal" evidence="2">
    <location>
        <begin position="160"/>
        <end position="252"/>
    </location>
</feature>
<organism evidence="3">
    <name type="scientific">termite gut metagenome</name>
    <dbReference type="NCBI Taxonomy" id="433724"/>
    <lineage>
        <taxon>unclassified sequences</taxon>
        <taxon>metagenomes</taxon>
        <taxon>organismal metagenomes</taxon>
    </lineage>
</organism>
<proteinExistence type="predicted"/>
<accession>A0A5J4RFN0</accession>
<dbReference type="InterPro" id="IPR025970">
    <property type="entry name" value="SusE"/>
</dbReference>
<evidence type="ECO:0000313" key="3">
    <source>
        <dbReference type="EMBL" id="KAA6332452.1"/>
    </source>
</evidence>
<dbReference type="GO" id="GO:2001070">
    <property type="term" value="F:starch binding"/>
    <property type="evidence" value="ECO:0007669"/>
    <property type="project" value="InterPro"/>
</dbReference>
<sequence length="494" mass="54744">MIRYFTYFLLAALCSFLLPACNEDEIEYNKEETPLALTLSETAITLGAKTPGADALTFSWTSGTNAGTNAAIEYVLQIDRQDNDFSGGVTIDIGRRKYTHKYTHAQLNDIMLGDFNVAPGESATLEARIIALVSSENASDQISEAIPFTVTAYMPVSATLYMIGNATAGNWDLDKATQMTPIPNEAGGFTLTTTLGAGELKFVTTTKDFLPSYNRDASSSEPKLIYRQGDSDPDNKFNIISAARYRITVNIIDLAIAIEELDPLAGPRYNKLFLVGDCTGWSFKELTQDPLNLFIFRYGAIVNSGGDRDFKFGTVDGSWDNMLHPTVENAPMTHTAAMFDDTGDYKWKLTATQNNKAYKIAVDITEGEETMTMTEYTPYTNIYVIGDASPIGWSLNDRNQVKMTKGADDYTYTWTGTLKTGEIKFKCSDDSSFDNDATHPWYMAPDFALPVVLNVDMIVSMNTRGLGDRKWIVQEAGNYTITMNQLTEKIRFAK</sequence>
<comment type="caution">
    <text evidence="3">The sequence shown here is derived from an EMBL/GenBank/DDBJ whole genome shotgun (WGS) entry which is preliminary data.</text>
</comment>
<gene>
    <name evidence="3" type="ORF">EZS27_019045</name>
</gene>
<feature type="domain" description="SusE outer membrane protein" evidence="1">
    <location>
        <begin position="23"/>
        <end position="129"/>
    </location>
</feature>
<name>A0A5J4RFN0_9ZZZZ</name>
<dbReference type="GO" id="GO:0019867">
    <property type="term" value="C:outer membrane"/>
    <property type="evidence" value="ECO:0007669"/>
    <property type="project" value="InterPro"/>
</dbReference>
<evidence type="ECO:0000259" key="2">
    <source>
        <dbReference type="Pfam" id="PF16411"/>
    </source>
</evidence>
<dbReference type="AlphaFoldDB" id="A0A5J4RFN0"/>
<reference evidence="3" key="1">
    <citation type="submission" date="2019-03" db="EMBL/GenBank/DDBJ databases">
        <title>Single cell metagenomics reveals metabolic interactions within the superorganism composed of flagellate Streblomastix strix and complex community of Bacteroidetes bacteria on its surface.</title>
        <authorList>
            <person name="Treitli S.C."/>
            <person name="Kolisko M."/>
            <person name="Husnik F."/>
            <person name="Keeling P."/>
            <person name="Hampl V."/>
        </authorList>
    </citation>
    <scope>NUCLEOTIDE SEQUENCE</scope>
    <source>
        <strain evidence="3">STM</strain>
    </source>
</reference>
<dbReference type="Pfam" id="PF16411">
    <property type="entry name" value="SusF_SusE"/>
    <property type="match status" value="1"/>
</dbReference>
<dbReference type="EMBL" id="SNRY01001239">
    <property type="protein sequence ID" value="KAA6332452.1"/>
    <property type="molecule type" value="Genomic_DNA"/>
</dbReference>